<sequence>MASSIALKRASATANLLRSVRRPLSGRLFNTNAQLRHYDEGSDRDGTEIDHPRRGGYAPSLISGSSGTHYSIWNFRFDVFDPFNSTRSLLNMVDQLMEMSNPNSSSGRVIGGVMRRGWDAREDDKGLYLRVDMPGLGKENVKVSVEENTLTIRGEGEKESEEDQESGIRRYSSRINLPPKLFKLDQIKAEIKNGVLKVVVPKAKEEERKDVLHVNVE</sequence>
<feature type="domain" description="SHSP" evidence="6">
    <location>
        <begin position="109"/>
        <end position="217"/>
    </location>
</feature>
<dbReference type="Proteomes" id="UP001417504">
    <property type="component" value="Unassembled WGS sequence"/>
</dbReference>
<dbReference type="SUPFAM" id="SSF49764">
    <property type="entry name" value="HSP20-like chaperones"/>
    <property type="match status" value="1"/>
</dbReference>
<evidence type="ECO:0000256" key="1">
    <source>
        <dbReference type="ARBA" id="ARBA00022946"/>
    </source>
</evidence>
<dbReference type="AlphaFoldDB" id="A0AAP0K2Z4"/>
<evidence type="ECO:0000256" key="4">
    <source>
        <dbReference type="RuleBase" id="RU003616"/>
    </source>
</evidence>
<keyword evidence="1" id="KW-0809">Transit peptide</keyword>
<dbReference type="PANTHER" id="PTHR46991">
    <property type="entry name" value="23.5 KDA HEAT SHOCK PROTEIN, MITOCHONDRIAL"/>
    <property type="match status" value="1"/>
</dbReference>
<feature type="region of interest" description="Disordered" evidence="5">
    <location>
        <begin position="35"/>
        <end position="58"/>
    </location>
</feature>
<gene>
    <name evidence="7" type="ORF">Sjap_004297</name>
</gene>
<comment type="caution">
    <text evidence="7">The sequence shown here is derived from an EMBL/GenBank/DDBJ whole genome shotgun (WGS) entry which is preliminary data.</text>
</comment>
<feature type="compositionally biased region" description="Basic and acidic residues" evidence="5">
    <location>
        <begin position="36"/>
        <end position="53"/>
    </location>
</feature>
<dbReference type="InterPro" id="IPR044656">
    <property type="entry name" value="HSP14.7/HSP23.5/HSP23.6-like"/>
</dbReference>
<evidence type="ECO:0000313" key="8">
    <source>
        <dbReference type="Proteomes" id="UP001417504"/>
    </source>
</evidence>
<protein>
    <recommendedName>
        <fullName evidence="6">SHSP domain-containing protein</fullName>
    </recommendedName>
</protein>
<dbReference type="Pfam" id="PF00011">
    <property type="entry name" value="HSP20"/>
    <property type="match status" value="1"/>
</dbReference>
<keyword evidence="8" id="KW-1185">Reference proteome</keyword>
<dbReference type="InterPro" id="IPR008978">
    <property type="entry name" value="HSP20-like_chaperone"/>
</dbReference>
<dbReference type="Gene3D" id="2.60.40.790">
    <property type="match status" value="1"/>
</dbReference>
<proteinExistence type="inferred from homology"/>
<organism evidence="7 8">
    <name type="scientific">Stephania japonica</name>
    <dbReference type="NCBI Taxonomy" id="461633"/>
    <lineage>
        <taxon>Eukaryota</taxon>
        <taxon>Viridiplantae</taxon>
        <taxon>Streptophyta</taxon>
        <taxon>Embryophyta</taxon>
        <taxon>Tracheophyta</taxon>
        <taxon>Spermatophyta</taxon>
        <taxon>Magnoliopsida</taxon>
        <taxon>Ranunculales</taxon>
        <taxon>Menispermaceae</taxon>
        <taxon>Menispermoideae</taxon>
        <taxon>Cissampelideae</taxon>
        <taxon>Stephania</taxon>
    </lineage>
</organism>
<evidence type="ECO:0000256" key="2">
    <source>
        <dbReference type="ARBA" id="ARBA00023016"/>
    </source>
</evidence>
<evidence type="ECO:0000256" key="5">
    <source>
        <dbReference type="SAM" id="MobiDB-lite"/>
    </source>
</evidence>
<dbReference type="PROSITE" id="PS01031">
    <property type="entry name" value="SHSP"/>
    <property type="match status" value="1"/>
</dbReference>
<name>A0AAP0K2Z4_9MAGN</name>
<reference evidence="7 8" key="1">
    <citation type="submission" date="2024-01" db="EMBL/GenBank/DDBJ databases">
        <title>Genome assemblies of Stephania.</title>
        <authorList>
            <person name="Yang L."/>
        </authorList>
    </citation>
    <scope>NUCLEOTIDE SEQUENCE [LARGE SCALE GENOMIC DNA]</scope>
    <source>
        <strain evidence="7">QJT</strain>
        <tissue evidence="7">Leaf</tissue>
    </source>
</reference>
<dbReference type="CDD" id="cd06464">
    <property type="entry name" value="ACD_sHsps-like"/>
    <property type="match status" value="1"/>
</dbReference>
<evidence type="ECO:0000259" key="6">
    <source>
        <dbReference type="PROSITE" id="PS01031"/>
    </source>
</evidence>
<dbReference type="PANTHER" id="PTHR46991:SF11">
    <property type="entry name" value="SMALL HEAT SHOCK PROTEIN HSPF"/>
    <property type="match status" value="1"/>
</dbReference>
<evidence type="ECO:0000313" key="7">
    <source>
        <dbReference type="EMBL" id="KAK9144394.1"/>
    </source>
</evidence>
<dbReference type="EMBL" id="JBBNAE010000002">
    <property type="protein sequence ID" value="KAK9144394.1"/>
    <property type="molecule type" value="Genomic_DNA"/>
</dbReference>
<evidence type="ECO:0000256" key="3">
    <source>
        <dbReference type="PROSITE-ProRule" id="PRU00285"/>
    </source>
</evidence>
<dbReference type="InterPro" id="IPR002068">
    <property type="entry name" value="A-crystallin/Hsp20_dom"/>
</dbReference>
<accession>A0AAP0K2Z4</accession>
<comment type="similarity">
    <text evidence="3 4">Belongs to the small heat shock protein (HSP20) family.</text>
</comment>
<keyword evidence="2" id="KW-0346">Stress response</keyword>